<evidence type="ECO:0000256" key="3">
    <source>
        <dbReference type="ARBA" id="ARBA00023143"/>
    </source>
</evidence>
<dbReference type="GO" id="GO:0003774">
    <property type="term" value="F:cytoskeletal motor activity"/>
    <property type="evidence" value="ECO:0007669"/>
    <property type="project" value="InterPro"/>
</dbReference>
<dbReference type="GO" id="GO:0071973">
    <property type="term" value="P:bacterial-type flagellum-dependent cell motility"/>
    <property type="evidence" value="ECO:0007669"/>
    <property type="project" value="InterPro"/>
</dbReference>
<dbReference type="Proteomes" id="UP000316993">
    <property type="component" value="Unassembled WGS sequence"/>
</dbReference>
<sequence>MNITTHPLEALRPVTQVDKLVSKTPSVQDDGFLDAMKQALSTTSKLQADSGRLSREFTLENPTVGLEETILAGVKSNIAFQATLHSRNRIVQAYTDVMNMQV</sequence>
<proteinExistence type="inferred from homology"/>
<evidence type="ECO:0000256" key="4">
    <source>
        <dbReference type="HAMAP-Rule" id="MF_00724"/>
    </source>
</evidence>
<dbReference type="GO" id="GO:0009425">
    <property type="term" value="C:bacterial-type flagellum basal body"/>
    <property type="evidence" value="ECO:0007669"/>
    <property type="project" value="UniProtKB-SubCell"/>
</dbReference>
<dbReference type="EMBL" id="VFPV01000002">
    <property type="protein sequence ID" value="TQN03542.1"/>
    <property type="molecule type" value="Genomic_DNA"/>
</dbReference>
<gene>
    <name evidence="4" type="primary">fliE</name>
    <name evidence="6" type="ORF">BDD18_2231</name>
</gene>
<dbReference type="GO" id="GO:0005198">
    <property type="term" value="F:structural molecule activity"/>
    <property type="evidence" value="ECO:0007669"/>
    <property type="project" value="UniProtKB-UniRule"/>
</dbReference>
<keyword evidence="6" id="KW-0969">Cilium</keyword>
<evidence type="ECO:0000256" key="5">
    <source>
        <dbReference type="NCBIfam" id="TIGR00205"/>
    </source>
</evidence>
<comment type="subcellular location">
    <subcellularLocation>
        <location evidence="1 4">Bacterial flagellum basal body</location>
    </subcellularLocation>
</comment>
<keyword evidence="6" id="KW-0966">Cell projection</keyword>
<dbReference type="RefSeq" id="WP_066695136.1">
    <property type="nucleotide sequence ID" value="NZ_VFPV01000002.1"/>
</dbReference>
<evidence type="ECO:0000256" key="2">
    <source>
        <dbReference type="ARBA" id="ARBA00009272"/>
    </source>
</evidence>
<dbReference type="PRINTS" id="PR01006">
    <property type="entry name" value="FLGHOOKFLIE"/>
</dbReference>
<keyword evidence="3 4" id="KW-0975">Bacterial flagellum</keyword>
<accession>A0A543L899</accession>
<comment type="similarity">
    <text evidence="2 4">Belongs to the FliE family.</text>
</comment>
<organism evidence="6 7">
    <name type="scientific">Acidovorax temperans</name>
    <dbReference type="NCBI Taxonomy" id="80878"/>
    <lineage>
        <taxon>Bacteria</taxon>
        <taxon>Pseudomonadati</taxon>
        <taxon>Pseudomonadota</taxon>
        <taxon>Betaproteobacteria</taxon>
        <taxon>Burkholderiales</taxon>
        <taxon>Comamonadaceae</taxon>
        <taxon>Acidovorax</taxon>
    </lineage>
</organism>
<dbReference type="PANTHER" id="PTHR34653:SF1">
    <property type="entry name" value="FLAGELLAR HOOK-BASAL BODY COMPLEX PROTEIN FLIE"/>
    <property type="match status" value="1"/>
</dbReference>
<keyword evidence="6" id="KW-0282">Flagellum</keyword>
<dbReference type="InterPro" id="IPR001624">
    <property type="entry name" value="FliE"/>
</dbReference>
<evidence type="ECO:0000256" key="1">
    <source>
        <dbReference type="ARBA" id="ARBA00004117"/>
    </source>
</evidence>
<protein>
    <recommendedName>
        <fullName evidence="4 5">Flagellar hook-basal body complex protein FliE</fullName>
    </recommendedName>
</protein>
<dbReference type="PANTHER" id="PTHR34653">
    <property type="match status" value="1"/>
</dbReference>
<dbReference type="NCBIfam" id="TIGR00205">
    <property type="entry name" value="fliE"/>
    <property type="match status" value="1"/>
</dbReference>
<evidence type="ECO:0000313" key="7">
    <source>
        <dbReference type="Proteomes" id="UP000316993"/>
    </source>
</evidence>
<dbReference type="HAMAP" id="MF_00724">
    <property type="entry name" value="FliE"/>
    <property type="match status" value="1"/>
</dbReference>
<dbReference type="Pfam" id="PF02049">
    <property type="entry name" value="FliE"/>
    <property type="match status" value="1"/>
</dbReference>
<dbReference type="AlphaFoldDB" id="A0A543L899"/>
<evidence type="ECO:0000313" key="6">
    <source>
        <dbReference type="EMBL" id="TQN03542.1"/>
    </source>
</evidence>
<name>A0A543L899_9BURK</name>
<reference evidence="6 7" key="1">
    <citation type="submission" date="2019-06" db="EMBL/GenBank/DDBJ databases">
        <title>Genomic Encyclopedia of Archaeal and Bacterial Type Strains, Phase II (KMG-II): from individual species to whole genera.</title>
        <authorList>
            <person name="Goeker M."/>
        </authorList>
    </citation>
    <scope>NUCLEOTIDE SEQUENCE [LARGE SCALE GENOMIC DNA]</scope>
    <source>
        <strain evidence="6 7">DSM 7270</strain>
    </source>
</reference>
<comment type="caution">
    <text evidence="6">The sequence shown here is derived from an EMBL/GenBank/DDBJ whole genome shotgun (WGS) entry which is preliminary data.</text>
</comment>